<proteinExistence type="predicted"/>
<evidence type="ECO:0000256" key="1">
    <source>
        <dbReference type="SAM" id="MobiDB-lite"/>
    </source>
</evidence>
<evidence type="ECO:0000256" key="2">
    <source>
        <dbReference type="SAM" id="Phobius"/>
    </source>
</evidence>
<accession>A0A941ELY1</accession>
<dbReference type="EMBL" id="JAGSOG010000020">
    <property type="protein sequence ID" value="MBR7832972.1"/>
    <property type="molecule type" value="Genomic_DNA"/>
</dbReference>
<keyword evidence="2" id="KW-1133">Transmembrane helix</keyword>
<sequence length="80" mass="8270">MAEPLESAGCSVQEDGADDADTLAPARGSRAPRAGASLWATAGLWLALIALTAATVVVVKVGLAPAPRRALPHRGRVWER</sequence>
<reference evidence="3" key="1">
    <citation type="submission" date="2021-04" db="EMBL/GenBank/DDBJ databases">
        <title>Genome based classification of Actinospica acidithermotolerans sp. nov., an actinobacterium isolated from an Indonesian hot spring.</title>
        <authorList>
            <person name="Kusuma A.B."/>
            <person name="Putra K.E."/>
            <person name="Nafisah S."/>
            <person name="Loh J."/>
            <person name="Nouioui I."/>
            <person name="Goodfellow M."/>
        </authorList>
    </citation>
    <scope>NUCLEOTIDE SEQUENCE</scope>
    <source>
        <strain evidence="3">CSCA 57</strain>
    </source>
</reference>
<organism evidence="3 4">
    <name type="scientific">Actinospica durhamensis</name>
    <dbReference type="NCBI Taxonomy" id="1508375"/>
    <lineage>
        <taxon>Bacteria</taxon>
        <taxon>Bacillati</taxon>
        <taxon>Actinomycetota</taxon>
        <taxon>Actinomycetes</taxon>
        <taxon>Catenulisporales</taxon>
        <taxon>Actinospicaceae</taxon>
        <taxon>Actinospica</taxon>
    </lineage>
</organism>
<keyword evidence="2" id="KW-0472">Membrane</keyword>
<keyword evidence="2" id="KW-0812">Transmembrane</keyword>
<dbReference type="Proteomes" id="UP000675781">
    <property type="component" value="Unassembled WGS sequence"/>
</dbReference>
<dbReference type="AlphaFoldDB" id="A0A941ELY1"/>
<keyword evidence="4" id="KW-1185">Reference proteome</keyword>
<evidence type="ECO:0000313" key="3">
    <source>
        <dbReference type="EMBL" id="MBR7832972.1"/>
    </source>
</evidence>
<feature type="transmembrane region" description="Helical" evidence="2">
    <location>
        <begin position="38"/>
        <end position="59"/>
    </location>
</feature>
<comment type="caution">
    <text evidence="3">The sequence shown here is derived from an EMBL/GenBank/DDBJ whole genome shotgun (WGS) entry which is preliminary data.</text>
</comment>
<name>A0A941ELY1_9ACTN</name>
<protein>
    <submittedName>
        <fullName evidence="3">Uncharacterized protein</fullName>
    </submittedName>
</protein>
<dbReference type="RefSeq" id="WP_212527497.1">
    <property type="nucleotide sequence ID" value="NZ_JAGSOG010000020.1"/>
</dbReference>
<feature type="region of interest" description="Disordered" evidence="1">
    <location>
        <begin position="1"/>
        <end position="29"/>
    </location>
</feature>
<evidence type="ECO:0000313" key="4">
    <source>
        <dbReference type="Proteomes" id="UP000675781"/>
    </source>
</evidence>
<gene>
    <name evidence="3" type="ORF">KDL01_06845</name>
</gene>